<dbReference type="EnsemblPlants" id="KQL10968">
    <property type="protein sequence ID" value="KQL10968"/>
    <property type="gene ID" value="SETIT_007681mg"/>
</dbReference>
<proteinExistence type="predicted"/>
<organism evidence="1 2">
    <name type="scientific">Setaria italica</name>
    <name type="common">Foxtail millet</name>
    <name type="synonym">Panicum italicum</name>
    <dbReference type="NCBI Taxonomy" id="4555"/>
    <lineage>
        <taxon>Eukaryota</taxon>
        <taxon>Viridiplantae</taxon>
        <taxon>Streptophyta</taxon>
        <taxon>Embryophyta</taxon>
        <taxon>Tracheophyta</taxon>
        <taxon>Spermatophyta</taxon>
        <taxon>Magnoliopsida</taxon>
        <taxon>Liliopsida</taxon>
        <taxon>Poales</taxon>
        <taxon>Poaceae</taxon>
        <taxon>PACMAD clade</taxon>
        <taxon>Panicoideae</taxon>
        <taxon>Panicodae</taxon>
        <taxon>Paniceae</taxon>
        <taxon>Cenchrinae</taxon>
        <taxon>Setaria</taxon>
    </lineage>
</organism>
<reference evidence="2" key="1">
    <citation type="journal article" date="2012" name="Nat. Biotechnol.">
        <title>Reference genome sequence of the model plant Setaria.</title>
        <authorList>
            <person name="Bennetzen J.L."/>
            <person name="Schmutz J."/>
            <person name="Wang H."/>
            <person name="Percifield R."/>
            <person name="Hawkins J."/>
            <person name="Pontaroli A.C."/>
            <person name="Estep M."/>
            <person name="Feng L."/>
            <person name="Vaughn J.N."/>
            <person name="Grimwood J."/>
            <person name="Jenkins J."/>
            <person name="Barry K."/>
            <person name="Lindquist E."/>
            <person name="Hellsten U."/>
            <person name="Deshpande S."/>
            <person name="Wang X."/>
            <person name="Wu X."/>
            <person name="Mitros T."/>
            <person name="Triplett J."/>
            <person name="Yang X."/>
            <person name="Ye C.Y."/>
            <person name="Mauro-Herrera M."/>
            <person name="Wang L."/>
            <person name="Li P."/>
            <person name="Sharma M."/>
            <person name="Sharma R."/>
            <person name="Ronald P.C."/>
            <person name="Panaud O."/>
            <person name="Kellogg E.A."/>
            <person name="Brutnell T.P."/>
            <person name="Doust A.N."/>
            <person name="Tuskan G.A."/>
            <person name="Rokhsar D."/>
            <person name="Devos K.M."/>
        </authorList>
    </citation>
    <scope>NUCLEOTIDE SEQUENCE [LARGE SCALE GENOMIC DNA]</scope>
    <source>
        <strain evidence="2">cv. Yugu1</strain>
    </source>
</reference>
<dbReference type="InParanoid" id="K3Y0H0"/>
<protein>
    <submittedName>
        <fullName evidence="1">Uncharacterized protein</fullName>
    </submittedName>
</protein>
<accession>K3Y0H0</accession>
<dbReference type="HOGENOM" id="CLU_2578408_0_0_1"/>
<evidence type="ECO:0000313" key="1">
    <source>
        <dbReference type="EnsemblPlants" id="KQL10968"/>
    </source>
</evidence>
<evidence type="ECO:0000313" key="2">
    <source>
        <dbReference type="Proteomes" id="UP000004995"/>
    </source>
</evidence>
<name>K3Y0H0_SETIT</name>
<dbReference type="Gramene" id="KQL10968">
    <property type="protein sequence ID" value="KQL10968"/>
    <property type="gene ID" value="SETIT_007681mg"/>
</dbReference>
<dbReference type="AlphaFoldDB" id="K3Y0H0"/>
<keyword evidence="2" id="KW-1185">Reference proteome</keyword>
<sequence length="81" mass="8926">MPNCHQLALPATCSTECASEDAAASLLSAMTMTEKGKKDDLGLAFDMKFNPSFSSLVCSFLAGWKRRRIQGLDIFFHLLCH</sequence>
<reference evidence="1" key="2">
    <citation type="submission" date="2018-08" db="UniProtKB">
        <authorList>
            <consortium name="EnsemblPlants"/>
        </authorList>
    </citation>
    <scope>IDENTIFICATION</scope>
    <source>
        <strain evidence="1">Yugu1</strain>
    </source>
</reference>
<dbReference type="EMBL" id="AGNK02002552">
    <property type="status" value="NOT_ANNOTATED_CDS"/>
    <property type="molecule type" value="Genomic_DNA"/>
</dbReference>
<dbReference type="Proteomes" id="UP000004995">
    <property type="component" value="Unassembled WGS sequence"/>
</dbReference>